<accession>A0ABP9R427</accession>
<feature type="signal peptide" evidence="1">
    <location>
        <begin position="1"/>
        <end position="21"/>
    </location>
</feature>
<dbReference type="InterPro" id="IPR046524">
    <property type="entry name" value="DUF6701"/>
</dbReference>
<reference evidence="4" key="1">
    <citation type="journal article" date="2019" name="Int. J. Syst. Evol. Microbiol.">
        <title>The Global Catalogue of Microorganisms (GCM) 10K type strain sequencing project: providing services to taxonomists for standard genome sequencing and annotation.</title>
        <authorList>
            <consortium name="The Broad Institute Genomics Platform"/>
            <consortium name="The Broad Institute Genome Sequencing Center for Infectious Disease"/>
            <person name="Wu L."/>
            <person name="Ma J."/>
        </authorList>
    </citation>
    <scope>NUCLEOTIDE SEQUENCE [LARGE SCALE GENOMIC DNA]</scope>
    <source>
        <strain evidence="4">JCM 18715</strain>
    </source>
</reference>
<keyword evidence="4" id="KW-1185">Reference proteome</keyword>
<gene>
    <name evidence="3" type="ORF">GCM10025770_35280</name>
</gene>
<dbReference type="PROSITE" id="PS51257">
    <property type="entry name" value="PROKAR_LIPOPROTEIN"/>
    <property type="match status" value="1"/>
</dbReference>
<keyword evidence="1" id="KW-0732">Signal</keyword>
<dbReference type="EMBL" id="BAABLD010000017">
    <property type="protein sequence ID" value="GAA5171140.1"/>
    <property type="molecule type" value="Genomic_DNA"/>
</dbReference>
<evidence type="ECO:0000313" key="3">
    <source>
        <dbReference type="EMBL" id="GAA5171140.1"/>
    </source>
</evidence>
<dbReference type="Proteomes" id="UP001500547">
    <property type="component" value="Unassembled WGS sequence"/>
</dbReference>
<dbReference type="RefSeq" id="WP_345534433.1">
    <property type="nucleotide sequence ID" value="NZ_BAABLD010000017.1"/>
</dbReference>
<comment type="caution">
    <text evidence="3">The sequence shown here is derived from an EMBL/GenBank/DDBJ whole genome shotgun (WGS) entry which is preliminary data.</text>
</comment>
<evidence type="ECO:0000256" key="1">
    <source>
        <dbReference type="SAM" id="SignalP"/>
    </source>
</evidence>
<feature type="domain" description="DUF6701" evidence="2">
    <location>
        <begin position="323"/>
        <end position="940"/>
    </location>
</feature>
<sequence>MKILRNLMCLALACACVTAQAAITFYGGTVKTGTGPDTLNLKPSSSGVSGDLLIAQIIAKSDATITAPAGWTKITGASTTASGLQQQIYYKTTWDGDTSGTETFTIAGTGASNASNGVIINVRGASLSSPICGSNLQASGGGSGMTAPNVHVTCAAGSGRLAFFASNDGSYTATLGLENSASAGPSNRAGSGSTGVGLFSSNFVMSASGNGGTQSGSLSGSAVSIGATVIIGAGSASTIDHIQLEISGSPLTCTPSTVTVKACTDAACSALSGSSATVTLGATSGTLGSTSLTFTGSTTTTLTKTSVGTTTLSATSSPAATNSTVCLLNGSTAASCQYSFADSGLLLTIPGQTAGVTSSGSTRFSVAAVRKSDNGLNCTPAFASVTRTVKFWTGYTSPASGTKTLAVQGTTVGTASPGTSVSLTFDSTGTASNLTLNYADAGQLTLYAQYDGSAGTGDSGLTMTGNAAFVTVPYALCVDSPDANWGCTAADTTCTKFTSAGTAFNLRVTGKAYQAATATCSLPTTPNYIQSNLALSSTLVAPSGGVNATLSPTTISVSSGGTATQATQTVSEVGVFTITATPPTNGYFSSYTVPAGTSSNSGRFVPAGFTVTSNTINDRSDINTTTTIGGAESCSSSFTYLGESLRSLFVLTAVNASGTTTQNYRGTFARLNMAPVSSAGSNGLAFGVQSGATLLNSRLTASCASCGAFSAGVANIAADLTVQRSSGSTVDGPYSGASVGVVATDPDGVGMRNPNWNHDLVGANDGLSLGTTNLYFGRFRIDNAYGSSLQGLTVPAYAQYWNGSVFVKNTADSCSRMTVPTTVSMTSTTTATLYCGGGVGLYGSLTGVAATSGAVSAGGTATLSGGNLALSLSKPTNSGGGYLDLALSVPDYLKYNVDNVDQTLPACSAVADSYLHDDNPRARIRFGARTSDKVIYLREVY</sequence>
<protein>
    <recommendedName>
        <fullName evidence="2">DUF6701 domain-containing protein</fullName>
    </recommendedName>
</protein>
<evidence type="ECO:0000313" key="4">
    <source>
        <dbReference type="Proteomes" id="UP001500547"/>
    </source>
</evidence>
<name>A0ABP9R427_9RHOO</name>
<dbReference type="Pfam" id="PF20419">
    <property type="entry name" value="DUF6701"/>
    <property type="match status" value="1"/>
</dbReference>
<proteinExistence type="predicted"/>
<feature type="chain" id="PRO_5047090229" description="DUF6701 domain-containing protein" evidence="1">
    <location>
        <begin position="22"/>
        <end position="941"/>
    </location>
</feature>
<organism evidence="3 4">
    <name type="scientific">Viridibacterium curvum</name>
    <dbReference type="NCBI Taxonomy" id="1101404"/>
    <lineage>
        <taxon>Bacteria</taxon>
        <taxon>Pseudomonadati</taxon>
        <taxon>Pseudomonadota</taxon>
        <taxon>Betaproteobacteria</taxon>
        <taxon>Rhodocyclales</taxon>
        <taxon>Rhodocyclaceae</taxon>
        <taxon>Viridibacterium</taxon>
    </lineage>
</organism>
<evidence type="ECO:0000259" key="2">
    <source>
        <dbReference type="Pfam" id="PF20419"/>
    </source>
</evidence>